<sequence length="189" mass="20005">MKKIISFVAFLTIIFAGVGSGLAATHTVNKGDTYWKIGIQYGVPVKALMSVNNAANSTLGIGQKLTIPASSVTSSEKDLLARLVEAEAKGEPYAGKVAVATVVLNRVDSNLFPNTVSGVIYQSSQFTPVSNGQINKAASTDSKKAVNEALAFRGQGSGSLYFYNPAKTTNTWLRSKTTTIKIGNHVFAK</sequence>
<dbReference type="Pfam" id="PF01476">
    <property type="entry name" value="LysM"/>
    <property type="match status" value="1"/>
</dbReference>
<protein>
    <recommendedName>
        <fullName evidence="2">LysM domain-containing protein</fullName>
    </recommendedName>
</protein>
<feature type="signal peptide" evidence="1">
    <location>
        <begin position="1"/>
        <end position="23"/>
    </location>
</feature>
<gene>
    <name evidence="3" type="ORF">J27TS8_10340</name>
</gene>
<dbReference type="EMBL" id="BORC01000001">
    <property type="protein sequence ID" value="GIN61041.1"/>
    <property type="molecule type" value="Genomic_DNA"/>
</dbReference>
<keyword evidence="1" id="KW-0732">Signal</keyword>
<dbReference type="Gene3D" id="3.10.350.10">
    <property type="entry name" value="LysM domain"/>
    <property type="match status" value="1"/>
</dbReference>
<dbReference type="PROSITE" id="PS51782">
    <property type="entry name" value="LYSM"/>
    <property type="match status" value="1"/>
</dbReference>
<dbReference type="InterPro" id="IPR042047">
    <property type="entry name" value="SleB_dom1"/>
</dbReference>
<dbReference type="Pfam" id="PF07486">
    <property type="entry name" value="Hydrolase_2"/>
    <property type="match status" value="1"/>
</dbReference>
<name>A0A920BSV5_9BACI</name>
<dbReference type="Proteomes" id="UP000682111">
    <property type="component" value="Unassembled WGS sequence"/>
</dbReference>
<dbReference type="InterPro" id="IPR036779">
    <property type="entry name" value="LysM_dom_sf"/>
</dbReference>
<feature type="domain" description="LysM" evidence="2">
    <location>
        <begin position="24"/>
        <end position="67"/>
    </location>
</feature>
<organism evidence="3 4">
    <name type="scientific">Robertmurraya siralis</name>
    <dbReference type="NCBI Taxonomy" id="77777"/>
    <lineage>
        <taxon>Bacteria</taxon>
        <taxon>Bacillati</taxon>
        <taxon>Bacillota</taxon>
        <taxon>Bacilli</taxon>
        <taxon>Bacillales</taxon>
        <taxon>Bacillaceae</taxon>
        <taxon>Robertmurraya</taxon>
    </lineage>
</organism>
<dbReference type="RefSeq" id="WP_137743080.1">
    <property type="nucleotide sequence ID" value="NZ_BORC01000001.1"/>
</dbReference>
<evidence type="ECO:0000259" key="2">
    <source>
        <dbReference type="PROSITE" id="PS51782"/>
    </source>
</evidence>
<proteinExistence type="predicted"/>
<evidence type="ECO:0000313" key="3">
    <source>
        <dbReference type="EMBL" id="GIN61041.1"/>
    </source>
</evidence>
<comment type="caution">
    <text evidence="3">The sequence shown here is derived from an EMBL/GenBank/DDBJ whole genome shotgun (WGS) entry which is preliminary data.</text>
</comment>
<accession>A0A920BSV5</accession>
<dbReference type="AlphaFoldDB" id="A0A920BSV5"/>
<keyword evidence="4" id="KW-1185">Reference proteome</keyword>
<dbReference type="InterPro" id="IPR011105">
    <property type="entry name" value="Cell_wall_hydrolase_SleB"/>
</dbReference>
<dbReference type="CDD" id="cd00118">
    <property type="entry name" value="LysM"/>
    <property type="match status" value="1"/>
</dbReference>
<dbReference type="OrthoDB" id="9785345at2"/>
<reference evidence="3" key="1">
    <citation type="submission" date="2021-03" db="EMBL/GenBank/DDBJ databases">
        <title>Antimicrobial resistance genes in bacteria isolated from Japanese honey, and their potential for conferring macrolide and lincosamide resistance in the American foulbrood pathogen Paenibacillus larvae.</title>
        <authorList>
            <person name="Okamoto M."/>
            <person name="Kumagai M."/>
            <person name="Kanamori H."/>
            <person name="Takamatsu D."/>
        </authorList>
    </citation>
    <scope>NUCLEOTIDE SEQUENCE</scope>
    <source>
        <strain evidence="3">J27TS8</strain>
    </source>
</reference>
<dbReference type="InterPro" id="IPR018392">
    <property type="entry name" value="LysM"/>
</dbReference>
<dbReference type="SMART" id="SM00257">
    <property type="entry name" value="LysM"/>
    <property type="match status" value="1"/>
</dbReference>
<feature type="chain" id="PRO_5036834497" description="LysM domain-containing protein" evidence="1">
    <location>
        <begin position="24"/>
        <end position="189"/>
    </location>
</feature>
<dbReference type="Gene3D" id="1.10.10.2520">
    <property type="entry name" value="Cell wall hydrolase SleB, domain 1"/>
    <property type="match status" value="1"/>
</dbReference>
<dbReference type="Gene3D" id="6.20.240.60">
    <property type="match status" value="1"/>
</dbReference>
<dbReference type="GO" id="GO:0016787">
    <property type="term" value="F:hydrolase activity"/>
    <property type="evidence" value="ECO:0007669"/>
    <property type="project" value="InterPro"/>
</dbReference>
<evidence type="ECO:0000313" key="4">
    <source>
        <dbReference type="Proteomes" id="UP000682111"/>
    </source>
</evidence>
<dbReference type="SUPFAM" id="SSF54106">
    <property type="entry name" value="LysM domain"/>
    <property type="match status" value="1"/>
</dbReference>
<evidence type="ECO:0000256" key="1">
    <source>
        <dbReference type="SAM" id="SignalP"/>
    </source>
</evidence>